<dbReference type="GO" id="GO:0003743">
    <property type="term" value="F:translation initiation factor activity"/>
    <property type="evidence" value="ECO:0007669"/>
    <property type="project" value="UniProtKB-KW"/>
</dbReference>
<dbReference type="PROSITE" id="PS51363">
    <property type="entry name" value="W2"/>
    <property type="match status" value="1"/>
</dbReference>
<dbReference type="SUPFAM" id="SSF48371">
    <property type="entry name" value="ARM repeat"/>
    <property type="match status" value="2"/>
</dbReference>
<proteinExistence type="inferred from homology"/>
<dbReference type="CDD" id="cd11559">
    <property type="entry name" value="W2_eIF4G1_like"/>
    <property type="match status" value="1"/>
</dbReference>
<protein>
    <submittedName>
        <fullName evidence="6">RCG40545, isoform CRA_c</fullName>
    </submittedName>
</protein>
<dbReference type="PANTHER" id="PTHR23253">
    <property type="entry name" value="EUKARYOTIC TRANSLATION INITIATION FACTOR 4 GAMMA"/>
    <property type="match status" value="1"/>
</dbReference>
<evidence type="ECO:0000313" key="6">
    <source>
        <dbReference type="EMBL" id="EDM17841.1"/>
    </source>
</evidence>
<dbReference type="AlphaFoldDB" id="A6I839"/>
<name>A6I839_RAT</name>
<dbReference type="Gene3D" id="1.25.40.180">
    <property type="match status" value="2"/>
</dbReference>
<evidence type="ECO:0000256" key="2">
    <source>
        <dbReference type="ARBA" id="ARBA00022540"/>
    </source>
</evidence>
<dbReference type="SMART" id="SM00515">
    <property type="entry name" value="eIF5C"/>
    <property type="match status" value="1"/>
</dbReference>
<dbReference type="InterPro" id="IPR016024">
    <property type="entry name" value="ARM-type_fold"/>
</dbReference>
<keyword evidence="2" id="KW-0396">Initiation factor</keyword>
<accession>A6I839</accession>
<dbReference type="Proteomes" id="UP000234681">
    <property type="component" value="Chromosome 1"/>
</dbReference>
<dbReference type="Pfam" id="PF02020">
    <property type="entry name" value="W2"/>
    <property type="match status" value="1"/>
</dbReference>
<evidence type="ECO:0000256" key="4">
    <source>
        <dbReference type="ARBA" id="ARBA00022917"/>
    </source>
</evidence>
<feature type="domain" description="W2" evidence="5">
    <location>
        <begin position="229"/>
        <end position="413"/>
    </location>
</feature>
<evidence type="ECO:0000259" key="5">
    <source>
        <dbReference type="PROSITE" id="PS51363"/>
    </source>
</evidence>
<dbReference type="FunFam" id="1.25.40.180:FF:000007">
    <property type="entry name" value="Eukaryotic translation initiation factor 4 gamma 2"/>
    <property type="match status" value="1"/>
</dbReference>
<sequence length="416" mass="47353">MAQGRNDFFLEGPFMPPRMKMDRDPLGGLADMFGQMPGSGIGTGPGVIQDRFSPTMGRHRSNQLFNGHGGHIMPPTQSQFGEMGGKFMKSQGLSQLYHNQSQGLLSQLQGQSKDMPPRFSKKGQLNADEAFLNVLEQCPKLEVDIPLVKSYLAQFAARAIISELVSISELAQPLESGTHFPLFLLCLQQLAKLQDREWLTELFQQSKVNMQKMLPEIDQNKDRMLEILEGKGLSFLFPLLKLEKELLKQIKLDPSPQTIYKWIKDNISPKLHVDKGFVNILMTSFLQYISSEVSPPSDETDSSSAPSKEQLEQEKQLLLSFKPVMQKFLHDHVDLQVSALYALQVHCYNSSFPKGMLLRFFVHFYDMEIIEEEAFLAWKEDITQEFPGKGKALFQVNQWLTWLETAEEEESEEEAD</sequence>
<evidence type="ECO:0000313" key="7">
    <source>
        <dbReference type="Proteomes" id="UP000234681"/>
    </source>
</evidence>
<dbReference type="InterPro" id="IPR003307">
    <property type="entry name" value="W2_domain"/>
</dbReference>
<comment type="similarity">
    <text evidence="1">Belongs to the eukaryotic initiation factor 4G family.</text>
</comment>
<organism evidence="6 7">
    <name type="scientific">Rattus norvegicus</name>
    <name type="common">Rat</name>
    <dbReference type="NCBI Taxonomy" id="10116"/>
    <lineage>
        <taxon>Eukaryota</taxon>
        <taxon>Metazoa</taxon>
        <taxon>Chordata</taxon>
        <taxon>Craniata</taxon>
        <taxon>Vertebrata</taxon>
        <taxon>Euteleostomi</taxon>
        <taxon>Mammalia</taxon>
        <taxon>Eutheria</taxon>
        <taxon>Euarchontoglires</taxon>
        <taxon>Glires</taxon>
        <taxon>Rodentia</taxon>
        <taxon>Myomorpha</taxon>
        <taxon>Muroidea</taxon>
        <taxon>Muridae</taxon>
        <taxon>Murinae</taxon>
        <taxon>Rattus</taxon>
    </lineage>
</organism>
<evidence type="ECO:0000256" key="1">
    <source>
        <dbReference type="ARBA" id="ARBA00005775"/>
    </source>
</evidence>
<gene>
    <name evidence="6" type="ORF">rCG_40545</name>
</gene>
<dbReference type="EMBL" id="CH473956">
    <property type="protein sequence ID" value="EDM17841.1"/>
    <property type="molecule type" value="Genomic_DNA"/>
</dbReference>
<keyword evidence="4" id="KW-0648">Protein biosynthesis</keyword>
<dbReference type="GO" id="GO:0006417">
    <property type="term" value="P:regulation of translation"/>
    <property type="evidence" value="ECO:0007669"/>
    <property type="project" value="UniProtKB-KW"/>
</dbReference>
<evidence type="ECO:0000256" key="3">
    <source>
        <dbReference type="ARBA" id="ARBA00022845"/>
    </source>
</evidence>
<reference evidence="6 7" key="1">
    <citation type="submission" date="2005-09" db="EMBL/GenBank/DDBJ databases">
        <authorList>
            <person name="Mural R.J."/>
            <person name="Li P.W."/>
            <person name="Adams M.D."/>
            <person name="Amanatides P.G."/>
            <person name="Baden-Tillson H."/>
            <person name="Barnstead M."/>
            <person name="Chin S.H."/>
            <person name="Dew I."/>
            <person name="Evans C.A."/>
            <person name="Ferriera S."/>
            <person name="Flanigan M."/>
            <person name="Fosler C."/>
            <person name="Glodek A."/>
            <person name="Gu Z."/>
            <person name="Holt R.A."/>
            <person name="Jennings D."/>
            <person name="Kraft C.L."/>
            <person name="Lu F."/>
            <person name="Nguyen T."/>
            <person name="Nusskern D.R."/>
            <person name="Pfannkoch C.M."/>
            <person name="Sitter C."/>
            <person name="Sutton G.G."/>
            <person name="Venter J.C."/>
            <person name="Wang Z."/>
            <person name="Woodage T."/>
            <person name="Zheng X.H."/>
            <person name="Zhong F."/>
        </authorList>
    </citation>
    <scope>NUCLEOTIDE SEQUENCE [LARGE SCALE GENOMIC DNA]</scope>
    <source>
        <strain>BN</strain>
        <strain evidence="7">Sprague-Dawley</strain>
    </source>
</reference>
<keyword evidence="3" id="KW-0810">Translation regulation</keyword>
<dbReference type="PANTHER" id="PTHR23253:SF9">
    <property type="entry name" value="EUKARYOTIC TRANSLATION INITIATION FACTOR 4 GAMMA 2"/>
    <property type="match status" value="1"/>
</dbReference>